<feature type="region of interest" description="Disordered" evidence="1">
    <location>
        <begin position="73"/>
        <end position="119"/>
    </location>
</feature>
<accession>A0A9Q0W7G7</accession>
<proteinExistence type="predicted"/>
<feature type="compositionally biased region" description="Polar residues" evidence="1">
    <location>
        <begin position="73"/>
        <end position="92"/>
    </location>
</feature>
<reference evidence="2" key="2">
    <citation type="journal article" date="2023" name="Int. J. Mol. Sci.">
        <title>De Novo Assembly and Annotation of 11 Diverse Shrub Willow (Salix) Genomes Reveals Novel Gene Organization in Sex-Linked Regions.</title>
        <authorList>
            <person name="Hyden B."/>
            <person name="Feng K."/>
            <person name="Yates T.B."/>
            <person name="Jawdy S."/>
            <person name="Cereghino C."/>
            <person name="Smart L.B."/>
            <person name="Muchero W."/>
        </authorList>
    </citation>
    <scope>NUCLEOTIDE SEQUENCE</scope>
    <source>
        <tissue evidence="2">Shoot tip</tissue>
    </source>
</reference>
<feature type="compositionally biased region" description="Basic residues" evidence="1">
    <location>
        <begin position="103"/>
        <end position="119"/>
    </location>
</feature>
<feature type="region of interest" description="Disordered" evidence="1">
    <location>
        <begin position="1"/>
        <end position="36"/>
    </location>
</feature>
<feature type="compositionally biased region" description="Basic residues" evidence="1">
    <location>
        <begin position="23"/>
        <end position="34"/>
    </location>
</feature>
<evidence type="ECO:0000256" key="1">
    <source>
        <dbReference type="SAM" id="MobiDB-lite"/>
    </source>
</evidence>
<evidence type="ECO:0000313" key="2">
    <source>
        <dbReference type="EMBL" id="KAJ6761538.1"/>
    </source>
</evidence>
<gene>
    <name evidence="2" type="ORF">OIU74_024232</name>
</gene>
<protein>
    <submittedName>
        <fullName evidence="2">Uncharacterized protein</fullName>
    </submittedName>
</protein>
<reference evidence="2" key="1">
    <citation type="submission" date="2022-11" db="EMBL/GenBank/DDBJ databases">
        <authorList>
            <person name="Hyden B.L."/>
            <person name="Feng K."/>
            <person name="Yates T."/>
            <person name="Jawdy S."/>
            <person name="Smart L.B."/>
            <person name="Muchero W."/>
        </authorList>
    </citation>
    <scope>NUCLEOTIDE SEQUENCE</scope>
    <source>
        <tissue evidence="2">Shoot tip</tissue>
    </source>
</reference>
<comment type="caution">
    <text evidence="2">The sequence shown here is derived from an EMBL/GenBank/DDBJ whole genome shotgun (WGS) entry which is preliminary data.</text>
</comment>
<dbReference type="Proteomes" id="UP001151752">
    <property type="component" value="Chromosome 19"/>
</dbReference>
<dbReference type="AlphaFoldDB" id="A0A9Q0W7G7"/>
<keyword evidence="3" id="KW-1185">Reference proteome</keyword>
<sequence>MDPNPDLTHPSKNDDPNTASHTAIHHKTNKRSQKGKAVALVGVTEEESTSAVGIQTHKEICLYECIESKMASISSTRSEMAESSNGIEQPVQQVHLLNLSPSARKRERKKKRKEARSLQ</sequence>
<evidence type="ECO:0000313" key="3">
    <source>
        <dbReference type="Proteomes" id="UP001151752"/>
    </source>
</evidence>
<organism evidence="2 3">
    <name type="scientific">Salix koriyanagi</name>
    <dbReference type="NCBI Taxonomy" id="2511006"/>
    <lineage>
        <taxon>Eukaryota</taxon>
        <taxon>Viridiplantae</taxon>
        <taxon>Streptophyta</taxon>
        <taxon>Embryophyta</taxon>
        <taxon>Tracheophyta</taxon>
        <taxon>Spermatophyta</taxon>
        <taxon>Magnoliopsida</taxon>
        <taxon>eudicotyledons</taxon>
        <taxon>Gunneridae</taxon>
        <taxon>Pentapetalae</taxon>
        <taxon>rosids</taxon>
        <taxon>fabids</taxon>
        <taxon>Malpighiales</taxon>
        <taxon>Salicaceae</taxon>
        <taxon>Saliceae</taxon>
        <taxon>Salix</taxon>
    </lineage>
</organism>
<name>A0A9Q0W7G7_9ROSI</name>
<dbReference type="EMBL" id="JAPFFM010000005">
    <property type="protein sequence ID" value="KAJ6761538.1"/>
    <property type="molecule type" value="Genomic_DNA"/>
</dbReference>